<dbReference type="PANTHER" id="PTHR45904">
    <property type="entry name" value="TRNA (URACIL-5-)-METHYLTRANSFERASE"/>
    <property type="match status" value="1"/>
</dbReference>
<feature type="transmembrane region" description="Helical" evidence="21">
    <location>
        <begin position="536"/>
        <end position="554"/>
    </location>
</feature>
<keyword evidence="13" id="KW-0408">Iron</keyword>
<name>A0A2U9CDS3_SCOMX</name>
<accession>A0A2U9CDS3</accession>
<dbReference type="EMBL" id="CP026257">
    <property type="protein sequence ID" value="AWP13936.1"/>
    <property type="molecule type" value="Genomic_DNA"/>
</dbReference>
<evidence type="ECO:0000256" key="18">
    <source>
        <dbReference type="ARBA" id="ARBA00047278"/>
    </source>
</evidence>
<comment type="similarity">
    <text evidence="19">Belongs to the class I-like SAM-binding methyltransferase superfamily. RNA M5U methyltransferase family.</text>
</comment>
<keyword evidence="10" id="KW-0276">Fatty acid metabolism</keyword>
<keyword evidence="14" id="KW-0443">Lipid metabolism</keyword>
<dbReference type="GO" id="GO:0016215">
    <property type="term" value="F:acyl-CoA desaturase activity"/>
    <property type="evidence" value="ECO:0007669"/>
    <property type="project" value="UniProtKB-ARBA"/>
</dbReference>
<evidence type="ECO:0000256" key="14">
    <source>
        <dbReference type="ARBA" id="ARBA00023098"/>
    </source>
</evidence>
<comment type="cofactor">
    <cofactor evidence="1 20">
        <name>Fe(2+)</name>
        <dbReference type="ChEBI" id="CHEBI:29033"/>
    </cofactor>
</comment>
<comment type="catalytic activity">
    <reaction evidence="18">
        <text>uridine(54) in tRNA + S-adenosyl-L-methionine = 5-methyluridine(54) in tRNA + S-adenosyl-L-homocysteine + H(+)</text>
        <dbReference type="Rhea" id="RHEA:42712"/>
        <dbReference type="Rhea" id="RHEA-COMP:10167"/>
        <dbReference type="Rhea" id="RHEA-COMP:10193"/>
        <dbReference type="ChEBI" id="CHEBI:15378"/>
        <dbReference type="ChEBI" id="CHEBI:57856"/>
        <dbReference type="ChEBI" id="CHEBI:59789"/>
        <dbReference type="ChEBI" id="CHEBI:65315"/>
        <dbReference type="ChEBI" id="CHEBI:74447"/>
        <dbReference type="EC" id="2.1.1.35"/>
    </reaction>
    <physiologicalReaction direction="left-to-right" evidence="18">
        <dbReference type="Rhea" id="RHEA:42713"/>
    </physiologicalReaction>
</comment>
<dbReference type="GO" id="GO:0006396">
    <property type="term" value="P:RNA processing"/>
    <property type="evidence" value="ECO:0007669"/>
    <property type="project" value="InterPro"/>
</dbReference>
<dbReference type="Gene3D" id="3.40.50.150">
    <property type="entry name" value="Vaccinia Virus protein VP39"/>
    <property type="match status" value="1"/>
</dbReference>
<comment type="caution">
    <text evidence="19">Lacks conserved residue(s) required for the propagation of feature annotation.</text>
</comment>
<dbReference type="STRING" id="52904.ENSSMAP00000001278"/>
<evidence type="ECO:0000313" key="24">
    <source>
        <dbReference type="EMBL" id="AWP13936.1"/>
    </source>
</evidence>
<dbReference type="EC" id="2.1.1.35" evidence="17"/>
<dbReference type="InterPro" id="IPR029063">
    <property type="entry name" value="SAM-dependent_MTases_sf"/>
</dbReference>
<evidence type="ECO:0000313" key="25">
    <source>
        <dbReference type="Proteomes" id="UP000246464"/>
    </source>
</evidence>
<keyword evidence="8 20" id="KW-0812">Transmembrane</keyword>
<comment type="similarity">
    <text evidence="3 20">Belongs to the fatty acid desaturase type 1 family.</text>
</comment>
<dbReference type="InterPro" id="IPR025714">
    <property type="entry name" value="Methyltranfer_dom"/>
</dbReference>
<feature type="active site" description="Nucleophile" evidence="19">
    <location>
        <position position="268"/>
    </location>
</feature>
<gene>
    <name evidence="24" type="ORF">SMAX5B_018087</name>
</gene>
<dbReference type="InterPro" id="IPR001522">
    <property type="entry name" value="FADS-1_CS"/>
</dbReference>
<dbReference type="PROSITE" id="PS00476">
    <property type="entry name" value="FATTY_ACID_DESATUR_1"/>
    <property type="match status" value="1"/>
</dbReference>
<evidence type="ECO:0000256" key="6">
    <source>
        <dbReference type="ARBA" id="ARBA00022679"/>
    </source>
</evidence>
<evidence type="ECO:0000256" key="13">
    <source>
        <dbReference type="ARBA" id="ARBA00023004"/>
    </source>
</evidence>
<dbReference type="PRINTS" id="PR00075">
    <property type="entry name" value="FACDDSATRASE"/>
</dbReference>
<dbReference type="CDD" id="cd02440">
    <property type="entry name" value="AdoMet_MTases"/>
    <property type="match status" value="1"/>
</dbReference>
<evidence type="ECO:0000259" key="22">
    <source>
        <dbReference type="Pfam" id="PF00487"/>
    </source>
</evidence>
<dbReference type="Proteomes" id="UP000246464">
    <property type="component" value="Chromosome 15"/>
</dbReference>
<keyword evidence="15 21" id="KW-0472">Membrane</keyword>
<feature type="transmembrane region" description="Helical" evidence="21">
    <location>
        <begin position="413"/>
        <end position="435"/>
    </location>
</feature>
<evidence type="ECO:0000256" key="5">
    <source>
        <dbReference type="ARBA" id="ARBA00022603"/>
    </source>
</evidence>
<dbReference type="GO" id="GO:0030697">
    <property type="term" value="F:tRNA (uracil(54)-C5)-methyltransferase activity, S-adenosyl methionine-dependent"/>
    <property type="evidence" value="ECO:0007669"/>
    <property type="project" value="UniProtKB-EC"/>
</dbReference>
<dbReference type="GO" id="GO:0032259">
    <property type="term" value="P:methylation"/>
    <property type="evidence" value="ECO:0007669"/>
    <property type="project" value="UniProtKB-KW"/>
</dbReference>
<dbReference type="Pfam" id="PF00487">
    <property type="entry name" value="FA_desaturase"/>
    <property type="match status" value="1"/>
</dbReference>
<keyword evidence="11 21" id="KW-1133">Transmembrane helix</keyword>
<protein>
    <recommendedName>
        <fullName evidence="17">tRNA (uracil(54)-C(5))-methyltransferase</fullName>
        <ecNumber evidence="17">2.1.1.35</ecNumber>
    </recommendedName>
</protein>
<dbReference type="PROSITE" id="PS51687">
    <property type="entry name" value="SAM_MT_RNA_M5U"/>
    <property type="match status" value="1"/>
</dbReference>
<dbReference type="Pfam" id="PF13847">
    <property type="entry name" value="Methyltransf_31"/>
    <property type="match status" value="1"/>
</dbReference>
<dbReference type="InterPro" id="IPR005804">
    <property type="entry name" value="FA_desaturase_dom"/>
</dbReference>
<keyword evidence="4 20" id="KW-0444">Lipid biosynthesis</keyword>
<dbReference type="CDD" id="cd03505">
    <property type="entry name" value="Delta9-FADS-like"/>
    <property type="match status" value="1"/>
</dbReference>
<evidence type="ECO:0000256" key="8">
    <source>
        <dbReference type="ARBA" id="ARBA00022692"/>
    </source>
</evidence>
<evidence type="ECO:0000256" key="4">
    <source>
        <dbReference type="ARBA" id="ARBA00022516"/>
    </source>
</evidence>
<dbReference type="SUPFAM" id="SSF53335">
    <property type="entry name" value="S-adenosyl-L-methionine-dependent methyltransferases"/>
    <property type="match status" value="1"/>
</dbReference>
<dbReference type="GO" id="GO:0046872">
    <property type="term" value="F:metal ion binding"/>
    <property type="evidence" value="ECO:0007669"/>
    <property type="project" value="UniProtKB-KW"/>
</dbReference>
<proteinExistence type="inferred from homology"/>
<dbReference type="InterPro" id="IPR015876">
    <property type="entry name" value="Acyl-CoA_DS"/>
</dbReference>
<evidence type="ECO:0000256" key="21">
    <source>
        <dbReference type="SAM" id="Phobius"/>
    </source>
</evidence>
<dbReference type="InterPro" id="IPR045850">
    <property type="entry name" value="TRM2_met"/>
</dbReference>
<evidence type="ECO:0000256" key="20">
    <source>
        <dbReference type="RuleBase" id="RU000581"/>
    </source>
</evidence>
<keyword evidence="7 19" id="KW-0949">S-adenosyl-L-methionine</keyword>
<sequence length="675" mass="75922">MPEKHTLVARCYQDFIRLSPLEPCLLFHTGGHWREVTVRTNREGHTMAIVYFHPQTLNPEEVAVHKAHLVDYFTRGPGSVCQLDSLFFQESHMTRCTHEESPYQLLHGRPHIYEEVLGFKFRISADAFFQVNQPAAEVLYGTVRDLCVPNTEEGGGRTKVGSTLLDVCCGTGAIGITTSPRVDRVIGIELIEQAVEDARHNAAFNDALNCEFVPGKAEAVLPGLMSQLSSTGGGLTAVVNPARAGLHHRVVRALRNQPSIRRLVYVSCKPDGEAMRNFRELCCVPGVQTKLTGEAFSPTLAVPVDMFPHTPHCELVLLFERCCTTWNECSPHHSSLITVIRYVSVYSMNILQSYVATRLRDQMFPYLLGERAAALKPPRNWRRGDCRNFFPSSSVWPDPPQLSGSSLCNTVCMVSLLCVAVVCYLISALGVTAGAHRLWSHRSYKASFPLRVFLALANSMAFQNDVYEWARDHRVHHKYSETDADPHNAVRGFFFAHIGWLLVRKHPDVIEKGRKLEMLDLKADEVVMFQRRHYKMSVVIFCFVVPTLVPWYFWGESFVVGYFVPGLLRYALVLNATWLVNSAAHIWGNRPYDKTINPRENRLVAVSAMGEGFHNYHHTFPFDYATSEFGCRLNLTTAFINLMCSLGLAKDCKSVSKEMIAARVQRTGDGSHKSG</sequence>
<reference evidence="24 25" key="1">
    <citation type="submission" date="2017-12" db="EMBL/GenBank/DDBJ databases">
        <title>Integrating genomic resources of turbot (Scophthalmus maximus) in depth evaluation of genetic and physical mapping variation across individuals.</title>
        <authorList>
            <person name="Martinez P."/>
        </authorList>
    </citation>
    <scope>NUCLEOTIDE SEQUENCE [LARGE SCALE GENOMIC DNA]</scope>
</reference>
<feature type="binding site" evidence="19">
    <location>
        <position position="240"/>
    </location>
    <ligand>
        <name>S-adenosyl-L-methionine</name>
        <dbReference type="ChEBI" id="CHEBI:59789"/>
    </ligand>
</feature>
<comment type="domain">
    <text evidence="20">The histidine box domains are involved in binding the catalytic metal ions.</text>
</comment>
<dbReference type="GO" id="GO:0006633">
    <property type="term" value="P:fatty acid biosynthetic process"/>
    <property type="evidence" value="ECO:0007669"/>
    <property type="project" value="UniProtKB-KW"/>
</dbReference>
<evidence type="ECO:0000256" key="11">
    <source>
        <dbReference type="ARBA" id="ARBA00022989"/>
    </source>
</evidence>
<evidence type="ECO:0000256" key="12">
    <source>
        <dbReference type="ARBA" id="ARBA00023002"/>
    </source>
</evidence>
<evidence type="ECO:0000256" key="7">
    <source>
        <dbReference type="ARBA" id="ARBA00022691"/>
    </source>
</evidence>
<evidence type="ECO:0000256" key="10">
    <source>
        <dbReference type="ARBA" id="ARBA00022832"/>
    </source>
</evidence>
<evidence type="ECO:0000256" key="16">
    <source>
        <dbReference type="ARBA" id="ARBA00023160"/>
    </source>
</evidence>
<feature type="transmembrane region" description="Helical" evidence="21">
    <location>
        <begin position="560"/>
        <end position="580"/>
    </location>
</feature>
<keyword evidence="5 19" id="KW-0489">Methyltransferase</keyword>
<comment type="subcellular location">
    <subcellularLocation>
        <location evidence="2">Membrane</location>
        <topology evidence="2">Multi-pass membrane protein</topology>
    </subcellularLocation>
</comment>
<dbReference type="AlphaFoldDB" id="A0A2U9CDS3"/>
<dbReference type="InterPro" id="IPR010280">
    <property type="entry name" value="U5_MeTrfase_fam"/>
</dbReference>
<keyword evidence="12 20" id="KW-0560">Oxidoreductase</keyword>
<evidence type="ECO:0000256" key="3">
    <source>
        <dbReference type="ARBA" id="ARBA00009295"/>
    </source>
</evidence>
<dbReference type="GO" id="GO:0016020">
    <property type="term" value="C:membrane"/>
    <property type="evidence" value="ECO:0007669"/>
    <property type="project" value="UniProtKB-SubCell"/>
</dbReference>
<keyword evidence="9" id="KW-0479">Metal-binding</keyword>
<evidence type="ECO:0000256" key="9">
    <source>
        <dbReference type="ARBA" id="ARBA00022723"/>
    </source>
</evidence>
<feature type="domain" description="Methyltransferase" evidence="23">
    <location>
        <begin position="160"/>
        <end position="222"/>
    </location>
</feature>
<evidence type="ECO:0000256" key="17">
    <source>
        <dbReference type="ARBA" id="ARBA00033763"/>
    </source>
</evidence>
<evidence type="ECO:0000259" key="23">
    <source>
        <dbReference type="Pfam" id="PF13847"/>
    </source>
</evidence>
<keyword evidence="6 19" id="KW-0808">Transferase</keyword>
<feature type="domain" description="Fatty acid desaturase" evidence="22">
    <location>
        <begin position="419"/>
        <end position="621"/>
    </location>
</feature>
<feature type="binding site" evidence="19">
    <location>
        <position position="189"/>
    </location>
    <ligand>
        <name>S-adenosyl-L-methionine</name>
        <dbReference type="ChEBI" id="CHEBI:59789"/>
    </ligand>
</feature>
<evidence type="ECO:0000256" key="19">
    <source>
        <dbReference type="PROSITE-ProRule" id="PRU01024"/>
    </source>
</evidence>
<keyword evidence="25" id="KW-1185">Reference proteome</keyword>
<evidence type="ECO:0000256" key="1">
    <source>
        <dbReference type="ARBA" id="ARBA00001954"/>
    </source>
</evidence>
<evidence type="ECO:0000256" key="2">
    <source>
        <dbReference type="ARBA" id="ARBA00004141"/>
    </source>
</evidence>
<organism evidence="24 25">
    <name type="scientific">Scophthalmus maximus</name>
    <name type="common">Turbot</name>
    <name type="synonym">Psetta maxima</name>
    <dbReference type="NCBI Taxonomy" id="52904"/>
    <lineage>
        <taxon>Eukaryota</taxon>
        <taxon>Metazoa</taxon>
        <taxon>Chordata</taxon>
        <taxon>Craniata</taxon>
        <taxon>Vertebrata</taxon>
        <taxon>Euteleostomi</taxon>
        <taxon>Actinopterygii</taxon>
        <taxon>Neopterygii</taxon>
        <taxon>Teleostei</taxon>
        <taxon>Neoteleostei</taxon>
        <taxon>Acanthomorphata</taxon>
        <taxon>Carangaria</taxon>
        <taxon>Pleuronectiformes</taxon>
        <taxon>Pleuronectoidei</taxon>
        <taxon>Scophthalmidae</taxon>
        <taxon>Scophthalmus</taxon>
    </lineage>
</organism>
<feature type="binding site" evidence="19">
    <location>
        <position position="130"/>
    </location>
    <ligand>
        <name>S-adenosyl-L-methionine</name>
        <dbReference type="ChEBI" id="CHEBI:59789"/>
    </ligand>
</feature>
<keyword evidence="16 20" id="KW-0275">Fatty acid biosynthesis</keyword>
<evidence type="ECO:0000256" key="15">
    <source>
        <dbReference type="ARBA" id="ARBA00023136"/>
    </source>
</evidence>
<dbReference type="GO" id="GO:0003723">
    <property type="term" value="F:RNA binding"/>
    <property type="evidence" value="ECO:0007669"/>
    <property type="project" value="TreeGrafter"/>
</dbReference>
<dbReference type="PANTHER" id="PTHR45904:SF1">
    <property type="entry name" value="TRNA (URACIL-5-)-METHYLTRANSFERASE HOMOLOG B"/>
    <property type="match status" value="1"/>
</dbReference>